<feature type="domain" description="Type I restriction modification DNA specificity" evidence="4">
    <location>
        <begin position="30"/>
        <end position="196"/>
    </location>
</feature>
<dbReference type="PATRIC" id="fig|456.5.peg.2139"/>
<dbReference type="GO" id="GO:0009307">
    <property type="term" value="P:DNA restriction-modification system"/>
    <property type="evidence" value="ECO:0007669"/>
    <property type="project" value="UniProtKB-KW"/>
</dbReference>
<name>A0A0W0VC53_9GAMM</name>
<dbReference type="PANTHER" id="PTHR30408">
    <property type="entry name" value="TYPE-1 RESTRICTION ENZYME ECOKI SPECIFICITY PROTEIN"/>
    <property type="match status" value="1"/>
</dbReference>
<keyword evidence="6" id="KW-1185">Reference proteome</keyword>
<dbReference type="PANTHER" id="PTHR30408:SF12">
    <property type="entry name" value="TYPE I RESTRICTION ENZYME MJAVIII SPECIFICITY SUBUNIT"/>
    <property type="match status" value="1"/>
</dbReference>
<dbReference type="SUPFAM" id="SSF116734">
    <property type="entry name" value="DNA methylase specificity domain"/>
    <property type="match status" value="1"/>
</dbReference>
<dbReference type="GO" id="GO:0003677">
    <property type="term" value="F:DNA binding"/>
    <property type="evidence" value="ECO:0007669"/>
    <property type="project" value="UniProtKB-KW"/>
</dbReference>
<keyword evidence="2" id="KW-0680">Restriction system</keyword>
<accession>A0A0W0VC53</accession>
<dbReference type="InterPro" id="IPR044946">
    <property type="entry name" value="Restrct_endonuc_typeI_TRD_sf"/>
</dbReference>
<evidence type="ECO:0000313" key="6">
    <source>
        <dbReference type="Proteomes" id="UP000055035"/>
    </source>
</evidence>
<dbReference type="Proteomes" id="UP000055035">
    <property type="component" value="Unassembled WGS sequence"/>
</dbReference>
<dbReference type="InterPro" id="IPR000055">
    <property type="entry name" value="Restrct_endonuc_typeI_TRD"/>
</dbReference>
<evidence type="ECO:0000256" key="1">
    <source>
        <dbReference type="ARBA" id="ARBA00010923"/>
    </source>
</evidence>
<dbReference type="AlphaFoldDB" id="A0A0W0VC53"/>
<dbReference type="Pfam" id="PF01420">
    <property type="entry name" value="Methylase_S"/>
    <property type="match status" value="1"/>
</dbReference>
<dbReference type="Gene3D" id="3.90.220.20">
    <property type="entry name" value="DNA methylase specificity domains"/>
    <property type="match status" value="1"/>
</dbReference>
<evidence type="ECO:0000313" key="5">
    <source>
        <dbReference type="EMBL" id="KTD17697.1"/>
    </source>
</evidence>
<comment type="similarity">
    <text evidence="1">Belongs to the type-I restriction system S methylase family.</text>
</comment>
<dbReference type="RefSeq" id="WP_238583483.1">
    <property type="nucleotide sequence ID" value="NZ_LNYJ01000011.1"/>
</dbReference>
<evidence type="ECO:0000259" key="4">
    <source>
        <dbReference type="Pfam" id="PF01420"/>
    </source>
</evidence>
<dbReference type="STRING" id="456.Ljor_2003"/>
<evidence type="ECO:0000256" key="2">
    <source>
        <dbReference type="ARBA" id="ARBA00022747"/>
    </source>
</evidence>
<protein>
    <submittedName>
        <fullName evidence="5">EcoKI restriction-modification system protein HsdS</fullName>
    </submittedName>
</protein>
<gene>
    <name evidence="5" type="ORF">Ljor_2003</name>
</gene>
<sequence>MQNKLTKFALYSIIINIITKDANILDLINISTISAGYSFRGKIPELKNSGVYCVQMKDINETYNVNWSTVIETILPSRQSQVSLQFGDILFAARGQRNYAALINAELKERLAIAAPQFFVIRLNVPDVLPEYIAWFLNQTIAQRYFLSNAEGSTTPSIRKQVLEATPIILPTLKQQKTIMELATTISKEKQLAHKIIANGELLMQTLLNEISQTQLNQEEVTSC</sequence>
<proteinExistence type="inferred from homology"/>
<keyword evidence="3" id="KW-0238">DNA-binding</keyword>
<organism evidence="5 6">
    <name type="scientific">Legionella jordanis</name>
    <dbReference type="NCBI Taxonomy" id="456"/>
    <lineage>
        <taxon>Bacteria</taxon>
        <taxon>Pseudomonadati</taxon>
        <taxon>Pseudomonadota</taxon>
        <taxon>Gammaproteobacteria</taxon>
        <taxon>Legionellales</taxon>
        <taxon>Legionellaceae</taxon>
        <taxon>Legionella</taxon>
    </lineage>
</organism>
<evidence type="ECO:0000256" key="3">
    <source>
        <dbReference type="ARBA" id="ARBA00023125"/>
    </source>
</evidence>
<dbReference type="EMBL" id="LNYJ01000011">
    <property type="protein sequence ID" value="KTD17697.1"/>
    <property type="molecule type" value="Genomic_DNA"/>
</dbReference>
<reference evidence="5 6" key="1">
    <citation type="submission" date="2015-11" db="EMBL/GenBank/DDBJ databases">
        <title>Genomic analysis of 38 Legionella species identifies large and diverse effector repertoires.</title>
        <authorList>
            <person name="Burstein D."/>
            <person name="Amaro F."/>
            <person name="Zusman T."/>
            <person name="Lifshitz Z."/>
            <person name="Cohen O."/>
            <person name="Gilbert J.A."/>
            <person name="Pupko T."/>
            <person name="Shuman H.A."/>
            <person name="Segal G."/>
        </authorList>
    </citation>
    <scope>NUCLEOTIDE SEQUENCE [LARGE SCALE GENOMIC DNA]</scope>
    <source>
        <strain evidence="5 6">BL-540</strain>
    </source>
</reference>
<dbReference type="InterPro" id="IPR052021">
    <property type="entry name" value="Type-I_RS_S_subunit"/>
</dbReference>
<comment type="caution">
    <text evidence="5">The sequence shown here is derived from an EMBL/GenBank/DDBJ whole genome shotgun (WGS) entry which is preliminary data.</text>
</comment>